<proteinExistence type="predicted"/>
<sequence length="82" mass="8908">MRTGPKIQTASGWFNKAGPPLVGIKSSVLLNQLEGVRGKLTAWSKANADLDLSRITTLEEELLKLSKDLFIQKLADRAVCVG</sequence>
<reference evidence="1" key="2">
    <citation type="journal article" date="2024" name="Plant">
        <title>Genomic evolution and insights into agronomic trait innovations of Sesamum species.</title>
        <authorList>
            <person name="Miao H."/>
            <person name="Wang L."/>
            <person name="Qu L."/>
            <person name="Liu H."/>
            <person name="Sun Y."/>
            <person name="Le M."/>
            <person name="Wang Q."/>
            <person name="Wei S."/>
            <person name="Zheng Y."/>
            <person name="Lin W."/>
            <person name="Duan Y."/>
            <person name="Cao H."/>
            <person name="Xiong S."/>
            <person name="Wang X."/>
            <person name="Wei L."/>
            <person name="Li C."/>
            <person name="Ma Q."/>
            <person name="Ju M."/>
            <person name="Zhao R."/>
            <person name="Li G."/>
            <person name="Mu C."/>
            <person name="Tian Q."/>
            <person name="Mei H."/>
            <person name="Zhang T."/>
            <person name="Gao T."/>
            <person name="Zhang H."/>
        </authorList>
    </citation>
    <scope>NUCLEOTIDE SEQUENCE</scope>
    <source>
        <strain evidence="1">KEN1</strain>
    </source>
</reference>
<organism evidence="1">
    <name type="scientific">Sesamum latifolium</name>
    <dbReference type="NCBI Taxonomy" id="2727402"/>
    <lineage>
        <taxon>Eukaryota</taxon>
        <taxon>Viridiplantae</taxon>
        <taxon>Streptophyta</taxon>
        <taxon>Embryophyta</taxon>
        <taxon>Tracheophyta</taxon>
        <taxon>Spermatophyta</taxon>
        <taxon>Magnoliopsida</taxon>
        <taxon>eudicotyledons</taxon>
        <taxon>Gunneridae</taxon>
        <taxon>Pentapetalae</taxon>
        <taxon>asterids</taxon>
        <taxon>lamiids</taxon>
        <taxon>Lamiales</taxon>
        <taxon>Pedaliaceae</taxon>
        <taxon>Sesamum</taxon>
    </lineage>
</organism>
<evidence type="ECO:0000313" key="1">
    <source>
        <dbReference type="EMBL" id="KAL0453726.1"/>
    </source>
</evidence>
<name>A0AAW2XIW3_9LAMI</name>
<dbReference type="AlphaFoldDB" id="A0AAW2XIW3"/>
<dbReference type="EMBL" id="JACGWN010000004">
    <property type="protein sequence ID" value="KAL0453726.1"/>
    <property type="molecule type" value="Genomic_DNA"/>
</dbReference>
<protein>
    <submittedName>
        <fullName evidence="1">Uncharacterized protein</fullName>
    </submittedName>
</protein>
<gene>
    <name evidence="1" type="ORF">Slati_1350700</name>
</gene>
<accession>A0AAW2XIW3</accession>
<comment type="caution">
    <text evidence="1">The sequence shown here is derived from an EMBL/GenBank/DDBJ whole genome shotgun (WGS) entry which is preliminary data.</text>
</comment>
<reference evidence="1" key="1">
    <citation type="submission" date="2020-06" db="EMBL/GenBank/DDBJ databases">
        <authorList>
            <person name="Li T."/>
            <person name="Hu X."/>
            <person name="Zhang T."/>
            <person name="Song X."/>
            <person name="Zhang H."/>
            <person name="Dai N."/>
            <person name="Sheng W."/>
            <person name="Hou X."/>
            <person name="Wei L."/>
        </authorList>
    </citation>
    <scope>NUCLEOTIDE SEQUENCE</scope>
    <source>
        <strain evidence="1">KEN1</strain>
        <tissue evidence="1">Leaf</tissue>
    </source>
</reference>